<feature type="transmembrane region" description="Helical" evidence="1">
    <location>
        <begin position="145"/>
        <end position="163"/>
    </location>
</feature>
<protein>
    <submittedName>
        <fullName evidence="2">Uncharacterized protein</fullName>
    </submittedName>
</protein>
<feature type="transmembrane region" description="Helical" evidence="1">
    <location>
        <begin position="62"/>
        <end position="82"/>
    </location>
</feature>
<organism evidence="2 3">
    <name type="scientific">Jiella avicenniae</name>
    <dbReference type="NCBI Taxonomy" id="2907202"/>
    <lineage>
        <taxon>Bacteria</taxon>
        <taxon>Pseudomonadati</taxon>
        <taxon>Pseudomonadota</taxon>
        <taxon>Alphaproteobacteria</taxon>
        <taxon>Hyphomicrobiales</taxon>
        <taxon>Aurantimonadaceae</taxon>
        <taxon>Jiella</taxon>
    </lineage>
</organism>
<reference evidence="2" key="1">
    <citation type="submission" date="2022-01" db="EMBL/GenBank/DDBJ databases">
        <title>Jiella avicenniae sp. nov., a novel endophytic bacterium isolated from bark of Avicennia marina.</title>
        <authorList>
            <person name="Tuo L."/>
        </authorList>
    </citation>
    <scope>NUCLEOTIDE SEQUENCE</scope>
    <source>
        <strain evidence="2">CBK1P-4</strain>
    </source>
</reference>
<proteinExistence type="predicted"/>
<feature type="transmembrane region" description="Helical" evidence="1">
    <location>
        <begin position="94"/>
        <end position="116"/>
    </location>
</feature>
<gene>
    <name evidence="2" type="ORF">LZD57_10850</name>
</gene>
<keyword evidence="1" id="KW-0472">Membrane</keyword>
<dbReference type="AlphaFoldDB" id="A0A9X1P365"/>
<comment type="caution">
    <text evidence="2">The sequence shown here is derived from an EMBL/GenBank/DDBJ whole genome shotgun (WGS) entry which is preliminary data.</text>
</comment>
<dbReference type="EMBL" id="JAJUWU010000009">
    <property type="protein sequence ID" value="MCE7028488.1"/>
    <property type="molecule type" value="Genomic_DNA"/>
</dbReference>
<keyword evidence="1" id="KW-0812">Transmembrane</keyword>
<name>A0A9X1P365_9HYPH</name>
<dbReference type="Proteomes" id="UP001139035">
    <property type="component" value="Unassembled WGS sequence"/>
</dbReference>
<keyword evidence="3" id="KW-1185">Reference proteome</keyword>
<accession>A0A9X1P365</accession>
<evidence type="ECO:0000313" key="3">
    <source>
        <dbReference type="Proteomes" id="UP001139035"/>
    </source>
</evidence>
<evidence type="ECO:0000313" key="2">
    <source>
        <dbReference type="EMBL" id="MCE7028488.1"/>
    </source>
</evidence>
<keyword evidence="1" id="KW-1133">Transmembrane helix</keyword>
<sequence length="178" mass="19897">MIFLRIKKRARQRISEWFAAFNITGFGLSLLAPGDTFASPSFQAFNEAFPERFFGMSPEEQWGIIITLTGTLWIVGLIINGARQRATMHIRATCSLIGAAVYGTLALGFFLPYAVFLSNLGILDALRTIFGFINPPNAVYLSTGVWNYFSISILCLYTIHAGLTEPQEEHDRHGRDRS</sequence>
<dbReference type="RefSeq" id="WP_233719646.1">
    <property type="nucleotide sequence ID" value="NZ_JAJUWU010000009.1"/>
</dbReference>
<evidence type="ECO:0000256" key="1">
    <source>
        <dbReference type="SAM" id="Phobius"/>
    </source>
</evidence>